<protein>
    <submittedName>
        <fullName evidence="2">Uncharacterized protein</fullName>
    </submittedName>
</protein>
<proteinExistence type="predicted"/>
<organism evidence="2 3">
    <name type="scientific">Volvox reticuliferus</name>
    <dbReference type="NCBI Taxonomy" id="1737510"/>
    <lineage>
        <taxon>Eukaryota</taxon>
        <taxon>Viridiplantae</taxon>
        <taxon>Chlorophyta</taxon>
        <taxon>core chlorophytes</taxon>
        <taxon>Chlorophyceae</taxon>
        <taxon>CS clade</taxon>
        <taxon>Chlamydomonadales</taxon>
        <taxon>Volvocaceae</taxon>
        <taxon>Volvox</taxon>
    </lineage>
</organism>
<keyword evidence="3" id="KW-1185">Reference proteome</keyword>
<evidence type="ECO:0000313" key="2">
    <source>
        <dbReference type="EMBL" id="GIL91153.1"/>
    </source>
</evidence>
<feature type="compositionally biased region" description="Polar residues" evidence="1">
    <location>
        <begin position="11"/>
        <end position="21"/>
    </location>
</feature>
<evidence type="ECO:0000313" key="3">
    <source>
        <dbReference type="Proteomes" id="UP000747110"/>
    </source>
</evidence>
<comment type="caution">
    <text evidence="2">The sequence shown here is derived from an EMBL/GenBank/DDBJ whole genome shotgun (WGS) entry which is preliminary data.</text>
</comment>
<name>A0A8J4CXU3_9CHLO</name>
<feature type="compositionally biased region" description="Low complexity" evidence="1">
    <location>
        <begin position="87"/>
        <end position="97"/>
    </location>
</feature>
<evidence type="ECO:0000256" key="1">
    <source>
        <dbReference type="SAM" id="MobiDB-lite"/>
    </source>
</evidence>
<feature type="region of interest" description="Disordered" evidence="1">
    <location>
        <begin position="1"/>
        <end position="21"/>
    </location>
</feature>
<gene>
    <name evidence="2" type="ORF">Vretifemale_18813</name>
</gene>
<feature type="non-terminal residue" evidence="2">
    <location>
        <position position="136"/>
    </location>
</feature>
<feature type="compositionally biased region" description="Low complexity" evidence="1">
    <location>
        <begin position="109"/>
        <end position="127"/>
    </location>
</feature>
<sequence>VSKHLLPPVTGETTPRAANNACDTSAGSAIGWKAAFRTNQPLQKTRIGDPTYIPGPRPIIHTCIQSLMHSAKPSLCLVVSTKLVPPLSPLSHVSESVPSPPPRVGHGAPSRQPSRLSPSAPSRTTTPPGNPSSHDM</sequence>
<dbReference type="EMBL" id="BNCP01000062">
    <property type="protein sequence ID" value="GIL91153.1"/>
    <property type="molecule type" value="Genomic_DNA"/>
</dbReference>
<accession>A0A8J4CXU3</accession>
<dbReference type="Proteomes" id="UP000747110">
    <property type="component" value="Unassembled WGS sequence"/>
</dbReference>
<dbReference type="AlphaFoldDB" id="A0A8J4CXU3"/>
<feature type="region of interest" description="Disordered" evidence="1">
    <location>
        <begin position="87"/>
        <end position="136"/>
    </location>
</feature>
<reference evidence="2" key="1">
    <citation type="journal article" date="2021" name="Proc. Natl. Acad. Sci. U.S.A.">
        <title>Three genomes in the algal genus Volvox reveal the fate of a haploid sex-determining region after a transition to homothallism.</title>
        <authorList>
            <person name="Yamamoto K."/>
            <person name="Hamaji T."/>
            <person name="Kawai-Toyooka H."/>
            <person name="Matsuzaki R."/>
            <person name="Takahashi F."/>
            <person name="Nishimura Y."/>
            <person name="Kawachi M."/>
            <person name="Noguchi H."/>
            <person name="Minakuchi Y."/>
            <person name="Umen J.G."/>
            <person name="Toyoda A."/>
            <person name="Nozaki H."/>
        </authorList>
    </citation>
    <scope>NUCLEOTIDE SEQUENCE</scope>
    <source>
        <strain evidence="2">NIES-3786</strain>
    </source>
</reference>